<feature type="transmembrane region" description="Helical" evidence="3">
    <location>
        <begin position="800"/>
        <end position="820"/>
    </location>
</feature>
<feature type="transmembrane region" description="Helical" evidence="3">
    <location>
        <begin position="329"/>
        <end position="350"/>
    </location>
</feature>
<evidence type="ECO:0008006" key="8">
    <source>
        <dbReference type="Google" id="ProtNLM"/>
    </source>
</evidence>
<feature type="transmembrane region" description="Helical" evidence="3">
    <location>
        <begin position="194"/>
        <end position="214"/>
    </location>
</feature>
<evidence type="ECO:0000313" key="7">
    <source>
        <dbReference type="Proteomes" id="UP000233398"/>
    </source>
</evidence>
<dbReference type="PANTHER" id="PTHR43653">
    <property type="entry name" value="CYTOCHROME C ASSEMBLY PROTEIN-RELATED"/>
    <property type="match status" value="1"/>
</dbReference>
<sequence>MIAQIGNLFLSGAFAVSFAGLILYALSSIKEEKKFETYANWLWMAKGLFVLISSGALIYLIMTHQFQYYYVWNYTSLDLESRYLFSAFYGGQEGSFMLWVLCGFLVGAGLIRWTRKPYRAPVMFVMMLTQLFLLSMVVGWDFGFTKIGASPFRTIAQEMPNAPFIQANPDFVPSDGSGLNDLLKSPWMMIHPPIIFVGFAMMTVPFAFAIASLWTKTYHEWIRPALPWTLAANVSLLTAIFLGGYWAYETLSFGGYWAWDPVENASLVPWLIGTAGIHAMIIQRKSSRAHKASLFFAILAYVAVIYQTFLTRSGVLAEQSVHSFVDLGLYGQLLLFILVITIMGIGFYLYRYREIPSVDKESDFLSKEFMTFTGAILLFILGFVIIIGTSSPILGRLFVDNPTPPEIQFYNDWSMPIVILMAFATVIGQYLFWQKHTWESLAGKMIMPLILTSIFTVVSIVFGEVRNLYYMVFIFAGWFAVIGNGAVLFELVRKNPKVIGGTITHIGFGALLLGIIASSVYTEPLLDERTTQYNSRIAAGDVFDEEGFPVTQPVEMFELEINRPKLVNDKYMVTYEGFDVSDSPRPGQQTYRLKFEPIDGGDTFYMDPVVYPMMTTSSMDNIDWSVDPHVRTGWLSDVYLYVAGSKYVAGRNEEIDQERRLQRMAQTGAEQDSTIEDTQKIEIKEGESIDAGPFSFTFMQFTPASEESLPENTQIGVRAQVRVEHTPSGNAYDVEPLFAVYTEDGRSYTYSPPLKIDRWDMDVFFSSIYPETDTIELTVEGLDEEFEEDWVLIVAEKKPFVSIVWLGTFMLMAGFSISILRHWEREKAVKREEE</sequence>
<dbReference type="AlphaFoldDB" id="A0A2N0VKH9"/>
<dbReference type="InterPro" id="IPR003567">
    <property type="entry name" value="Cyt_c_biogenesis"/>
</dbReference>
<dbReference type="InterPro" id="IPR032523">
    <property type="entry name" value="CcmF_C"/>
</dbReference>
<comment type="caution">
    <text evidence="6">The sequence shown here is derived from an EMBL/GenBank/DDBJ whole genome shotgun (WGS) entry which is preliminary data.</text>
</comment>
<dbReference type="PRINTS" id="PR01410">
    <property type="entry name" value="CCBIOGENESIS"/>
</dbReference>
<feature type="domain" description="Cytochrome c assembly protein" evidence="4">
    <location>
        <begin position="93"/>
        <end position="313"/>
    </location>
</feature>
<feature type="transmembrane region" description="Helical" evidence="3">
    <location>
        <begin position="292"/>
        <end position="309"/>
    </location>
</feature>
<proteinExistence type="inferred from homology"/>
<evidence type="ECO:0000256" key="1">
    <source>
        <dbReference type="ARBA" id="ARBA00009186"/>
    </source>
</evidence>
<protein>
    <recommendedName>
        <fullName evidence="8">Cytochrome C biogenesis protein</fullName>
    </recommendedName>
</protein>
<dbReference type="EMBL" id="PISP01000001">
    <property type="protein sequence ID" value="PKD44669.1"/>
    <property type="molecule type" value="Genomic_DNA"/>
</dbReference>
<keyword evidence="2" id="KW-0201">Cytochrome c-type biogenesis</keyword>
<organism evidence="6 7">
    <name type="scientific">Rhodohalobacter barkolensis</name>
    <dbReference type="NCBI Taxonomy" id="2053187"/>
    <lineage>
        <taxon>Bacteria</taxon>
        <taxon>Pseudomonadati</taxon>
        <taxon>Balneolota</taxon>
        <taxon>Balneolia</taxon>
        <taxon>Balneolales</taxon>
        <taxon>Balneolaceae</taxon>
        <taxon>Rhodohalobacter</taxon>
    </lineage>
</organism>
<feature type="transmembrane region" description="Helical" evidence="3">
    <location>
        <begin position="371"/>
        <end position="393"/>
    </location>
</feature>
<evidence type="ECO:0000256" key="3">
    <source>
        <dbReference type="SAM" id="Phobius"/>
    </source>
</evidence>
<keyword evidence="3" id="KW-1133">Transmembrane helix</keyword>
<keyword evidence="7" id="KW-1185">Reference proteome</keyword>
<dbReference type="PANTHER" id="PTHR43653:SF1">
    <property type="entry name" value="CYTOCHROME C-TYPE BIOGENESIS PROTEIN CCMF"/>
    <property type="match status" value="1"/>
</dbReference>
<dbReference type="OrthoDB" id="9761451at2"/>
<dbReference type="RefSeq" id="WP_101071960.1">
    <property type="nucleotide sequence ID" value="NZ_PISP01000001.1"/>
</dbReference>
<keyword evidence="3" id="KW-0812">Transmembrane</keyword>
<name>A0A2N0VKH9_9BACT</name>
<feature type="transmembrane region" description="Helical" evidence="3">
    <location>
        <begin position="267"/>
        <end position="283"/>
    </location>
</feature>
<gene>
    <name evidence="6" type="ORF">CWD77_04180</name>
</gene>
<feature type="transmembrane region" description="Helical" evidence="3">
    <location>
        <begin position="96"/>
        <end position="113"/>
    </location>
</feature>
<feature type="domain" description="Cytochrome c-type biogenesis protein CcmF C-terminal" evidence="5">
    <location>
        <begin position="336"/>
        <end position="523"/>
    </location>
</feature>
<dbReference type="GO" id="GO:0016020">
    <property type="term" value="C:membrane"/>
    <property type="evidence" value="ECO:0007669"/>
    <property type="project" value="InterPro"/>
</dbReference>
<feature type="transmembrane region" description="Helical" evidence="3">
    <location>
        <begin position="226"/>
        <end position="247"/>
    </location>
</feature>
<dbReference type="GO" id="GO:0015232">
    <property type="term" value="F:heme transmembrane transporter activity"/>
    <property type="evidence" value="ECO:0007669"/>
    <property type="project" value="InterPro"/>
</dbReference>
<evidence type="ECO:0000256" key="2">
    <source>
        <dbReference type="ARBA" id="ARBA00022748"/>
    </source>
</evidence>
<keyword evidence="3" id="KW-0472">Membrane</keyword>
<evidence type="ECO:0000259" key="4">
    <source>
        <dbReference type="Pfam" id="PF01578"/>
    </source>
</evidence>
<accession>A0A2N0VKH9</accession>
<feature type="transmembrane region" description="Helical" evidence="3">
    <location>
        <begin position="120"/>
        <end position="140"/>
    </location>
</feature>
<feature type="transmembrane region" description="Helical" evidence="3">
    <location>
        <begin position="498"/>
        <end position="521"/>
    </location>
</feature>
<feature type="transmembrane region" description="Helical" evidence="3">
    <location>
        <begin position="38"/>
        <end position="62"/>
    </location>
</feature>
<dbReference type="GO" id="GO:0020037">
    <property type="term" value="F:heme binding"/>
    <property type="evidence" value="ECO:0007669"/>
    <property type="project" value="InterPro"/>
</dbReference>
<evidence type="ECO:0000259" key="5">
    <source>
        <dbReference type="Pfam" id="PF16327"/>
    </source>
</evidence>
<dbReference type="Pfam" id="PF01578">
    <property type="entry name" value="Cytochrom_C_asm"/>
    <property type="match status" value="1"/>
</dbReference>
<evidence type="ECO:0000313" key="6">
    <source>
        <dbReference type="EMBL" id="PKD44669.1"/>
    </source>
</evidence>
<dbReference type="Proteomes" id="UP000233398">
    <property type="component" value="Unassembled WGS sequence"/>
</dbReference>
<dbReference type="InterPro" id="IPR002541">
    <property type="entry name" value="Cyt_c_assembly"/>
</dbReference>
<reference evidence="6 7" key="1">
    <citation type="submission" date="2017-11" db="EMBL/GenBank/DDBJ databases">
        <title>Rhodohalobacter 15182 sp. nov., isolated from a salt lake.</title>
        <authorList>
            <person name="Han S."/>
        </authorList>
    </citation>
    <scope>NUCLEOTIDE SEQUENCE [LARGE SCALE GENOMIC DNA]</scope>
    <source>
        <strain evidence="6 7">15182</strain>
    </source>
</reference>
<dbReference type="Pfam" id="PF16327">
    <property type="entry name" value="CcmF_C"/>
    <property type="match status" value="1"/>
</dbReference>
<comment type="similarity">
    <text evidence="1">Belongs to the CcmF/CycK/Ccl1/NrfE/CcsA family.</text>
</comment>
<dbReference type="GO" id="GO:0017004">
    <property type="term" value="P:cytochrome complex assembly"/>
    <property type="evidence" value="ECO:0007669"/>
    <property type="project" value="UniProtKB-KW"/>
</dbReference>
<feature type="transmembrane region" description="Helical" evidence="3">
    <location>
        <begin position="413"/>
        <end position="433"/>
    </location>
</feature>
<feature type="transmembrane region" description="Helical" evidence="3">
    <location>
        <begin position="6"/>
        <end position="26"/>
    </location>
</feature>
<feature type="transmembrane region" description="Helical" evidence="3">
    <location>
        <begin position="468"/>
        <end position="491"/>
    </location>
</feature>
<feature type="transmembrane region" description="Helical" evidence="3">
    <location>
        <begin position="445"/>
        <end position="462"/>
    </location>
</feature>